<evidence type="ECO:0000256" key="10">
    <source>
        <dbReference type="ARBA" id="ARBA00023319"/>
    </source>
</evidence>
<reference evidence="14" key="3">
    <citation type="submission" date="2025-09" db="UniProtKB">
        <authorList>
            <consortium name="Ensembl"/>
        </authorList>
    </citation>
    <scope>IDENTIFICATION</scope>
</reference>
<keyword evidence="3" id="KW-0812">Transmembrane</keyword>
<keyword evidence="15" id="KW-1185">Reference proteome</keyword>
<keyword evidence="2" id="KW-1003">Cell membrane</keyword>
<dbReference type="InterPro" id="IPR051713">
    <property type="entry name" value="T-cell_Activation_Regulation"/>
</dbReference>
<dbReference type="SMART" id="SM00409">
    <property type="entry name" value="IG"/>
    <property type="match status" value="1"/>
</dbReference>
<evidence type="ECO:0000256" key="9">
    <source>
        <dbReference type="ARBA" id="ARBA00023180"/>
    </source>
</evidence>
<evidence type="ECO:0000256" key="1">
    <source>
        <dbReference type="ARBA" id="ARBA00004251"/>
    </source>
</evidence>
<keyword evidence="5" id="KW-1133">Transmembrane helix</keyword>
<protein>
    <recommendedName>
        <fullName evidence="16">Ig-like domain-containing protein</fullName>
    </recommendedName>
</protein>
<dbReference type="InterPro" id="IPR003599">
    <property type="entry name" value="Ig_sub"/>
</dbReference>
<dbReference type="GO" id="GO:0009897">
    <property type="term" value="C:external side of plasma membrane"/>
    <property type="evidence" value="ECO:0007669"/>
    <property type="project" value="TreeGrafter"/>
</dbReference>
<dbReference type="Proteomes" id="UP001501920">
    <property type="component" value="Chromosome 17"/>
</dbReference>
<dbReference type="GO" id="GO:0007166">
    <property type="term" value="P:cell surface receptor signaling pathway"/>
    <property type="evidence" value="ECO:0007669"/>
    <property type="project" value="TreeGrafter"/>
</dbReference>
<reference evidence="14" key="2">
    <citation type="submission" date="2025-08" db="UniProtKB">
        <authorList>
            <consortium name="Ensembl"/>
        </authorList>
    </citation>
    <scope>IDENTIFICATION</scope>
</reference>
<keyword evidence="8" id="KW-0675">Receptor</keyword>
<evidence type="ECO:0000259" key="13">
    <source>
        <dbReference type="SMART" id="SM00409"/>
    </source>
</evidence>
<keyword evidence="4 11" id="KW-0732">Signal</keyword>
<keyword evidence="6" id="KW-0472">Membrane</keyword>
<keyword evidence="10" id="KW-0393">Immunoglobulin domain</keyword>
<evidence type="ECO:0000256" key="5">
    <source>
        <dbReference type="ARBA" id="ARBA00022989"/>
    </source>
</evidence>
<feature type="signal peptide" evidence="11">
    <location>
        <begin position="1"/>
        <end position="30"/>
    </location>
</feature>
<reference evidence="14 15" key="1">
    <citation type="submission" date="2020-10" db="EMBL/GenBank/DDBJ databases">
        <title>Pygocentrus nattereri (red-bellied piranha) genome, fPygNat1, primary haplotype.</title>
        <authorList>
            <person name="Myers G."/>
            <person name="Meyer A."/>
            <person name="Karagic N."/>
            <person name="Pippel M."/>
            <person name="Winkler S."/>
            <person name="Tracey A."/>
            <person name="Wood J."/>
            <person name="Formenti G."/>
            <person name="Howe K."/>
            <person name="Fedrigo O."/>
            <person name="Jarvis E.D."/>
        </authorList>
    </citation>
    <scope>NUCLEOTIDE SEQUENCE [LARGE SCALE GENOMIC DNA]</scope>
</reference>
<dbReference type="Ensembl" id="ENSPNAT00000025426.2">
    <property type="protein sequence ID" value="ENSPNAP00000016853.2"/>
    <property type="gene ID" value="ENSPNAG00000023023.2"/>
</dbReference>
<evidence type="ECO:0000313" key="15">
    <source>
        <dbReference type="Proteomes" id="UP001501920"/>
    </source>
</evidence>
<dbReference type="GO" id="GO:0071222">
    <property type="term" value="P:cellular response to lipopolysaccharide"/>
    <property type="evidence" value="ECO:0007669"/>
    <property type="project" value="TreeGrafter"/>
</dbReference>
<dbReference type="GO" id="GO:0031295">
    <property type="term" value="P:T cell costimulation"/>
    <property type="evidence" value="ECO:0007669"/>
    <property type="project" value="TreeGrafter"/>
</dbReference>
<evidence type="ECO:0000256" key="11">
    <source>
        <dbReference type="SAM" id="SignalP"/>
    </source>
</evidence>
<organism evidence="14 15">
    <name type="scientific">Pygocentrus nattereri</name>
    <name type="common">Red-bellied piranha</name>
    <dbReference type="NCBI Taxonomy" id="42514"/>
    <lineage>
        <taxon>Eukaryota</taxon>
        <taxon>Metazoa</taxon>
        <taxon>Chordata</taxon>
        <taxon>Craniata</taxon>
        <taxon>Vertebrata</taxon>
        <taxon>Euteleostomi</taxon>
        <taxon>Actinopterygii</taxon>
        <taxon>Neopterygii</taxon>
        <taxon>Teleostei</taxon>
        <taxon>Ostariophysi</taxon>
        <taxon>Characiformes</taxon>
        <taxon>Characoidei</taxon>
        <taxon>Pygocentrus</taxon>
    </lineage>
</organism>
<name>A0A3B4CZW4_PYGNA</name>
<dbReference type="AlphaFoldDB" id="A0A3B4CZW4"/>
<dbReference type="InterPro" id="IPR013106">
    <property type="entry name" value="Ig_V-set"/>
</dbReference>
<feature type="chain" id="PRO_5043792218" description="Ig-like domain-containing protein" evidence="11">
    <location>
        <begin position="31"/>
        <end position="301"/>
    </location>
</feature>
<evidence type="ECO:0000256" key="7">
    <source>
        <dbReference type="ARBA" id="ARBA00023157"/>
    </source>
</evidence>
<feature type="domain" description="Immunoglobulin V-set" evidence="12">
    <location>
        <begin position="48"/>
        <end position="125"/>
    </location>
</feature>
<evidence type="ECO:0000259" key="12">
    <source>
        <dbReference type="SMART" id="SM00406"/>
    </source>
</evidence>
<keyword evidence="9" id="KW-0325">Glycoprotein</keyword>
<proteinExistence type="predicted"/>
<dbReference type="InterPro" id="IPR013783">
    <property type="entry name" value="Ig-like_fold"/>
</dbReference>
<keyword evidence="7" id="KW-1015">Disulfide bond</keyword>
<evidence type="ECO:0000313" key="14">
    <source>
        <dbReference type="Ensembl" id="ENSPNAP00000016853.2"/>
    </source>
</evidence>
<sequence length="301" mass="33640">MKFHNFWISKMIYFLIGCLVLLLNQMQGLCFCPGGSAVQEVRGTVGRAVRLKCNTSVSLPVKGVYFQKKNLSGLYEILVNGFYTNSVKDYLLDEYRNRTRVNRTERSLDFWDLKASDEGHYKCFFMPQDTLKDYDTIFHLTITADYSVPTVTMRECSDCGEGALSYELGCSSFGGYPLANLSWTVSEGSNEFLLQEGGSVSTADKHSGVWNVSQTVRLNCTQPTNVSCSVGGVVSPPISICKYELSTLTLYGEGECRNTPSAGCLYNYRSLLHCLKIWSKKKKKAKAFVRDGSHHMGLTVL</sequence>
<dbReference type="GeneTree" id="ENSGT00530000067879"/>
<dbReference type="SMART" id="SM00406">
    <property type="entry name" value="IGv"/>
    <property type="match status" value="1"/>
</dbReference>
<evidence type="ECO:0008006" key="16">
    <source>
        <dbReference type="Google" id="ProtNLM"/>
    </source>
</evidence>
<dbReference type="GO" id="GO:0042102">
    <property type="term" value="P:positive regulation of T cell proliferation"/>
    <property type="evidence" value="ECO:0007669"/>
    <property type="project" value="TreeGrafter"/>
</dbReference>
<dbReference type="Gene3D" id="2.60.40.10">
    <property type="entry name" value="Immunoglobulins"/>
    <property type="match status" value="2"/>
</dbReference>
<dbReference type="SUPFAM" id="SSF48726">
    <property type="entry name" value="Immunoglobulin"/>
    <property type="match status" value="1"/>
</dbReference>
<dbReference type="PANTHER" id="PTHR25466">
    <property type="entry name" value="T-LYMPHOCYTE ACTIVATION ANTIGEN"/>
    <property type="match status" value="1"/>
</dbReference>
<accession>A0A3B4CZW4</accession>
<evidence type="ECO:0000256" key="2">
    <source>
        <dbReference type="ARBA" id="ARBA00022475"/>
    </source>
</evidence>
<comment type="subcellular location">
    <subcellularLocation>
        <location evidence="1">Cell membrane</location>
        <topology evidence="1">Single-pass type I membrane protein</topology>
    </subcellularLocation>
</comment>
<evidence type="ECO:0000256" key="4">
    <source>
        <dbReference type="ARBA" id="ARBA00022729"/>
    </source>
</evidence>
<dbReference type="PANTHER" id="PTHR25466:SF2">
    <property type="entry name" value="T-LYMPHOCYTE ACTIVATION ANTIGEN CD86"/>
    <property type="match status" value="1"/>
</dbReference>
<evidence type="ECO:0000256" key="8">
    <source>
        <dbReference type="ARBA" id="ARBA00023170"/>
    </source>
</evidence>
<dbReference type="GO" id="GO:0042130">
    <property type="term" value="P:negative regulation of T cell proliferation"/>
    <property type="evidence" value="ECO:0007669"/>
    <property type="project" value="TreeGrafter"/>
</dbReference>
<feature type="domain" description="Immunoglobulin" evidence="13">
    <location>
        <begin position="38"/>
        <end position="143"/>
    </location>
</feature>
<evidence type="ECO:0000256" key="6">
    <source>
        <dbReference type="ARBA" id="ARBA00023136"/>
    </source>
</evidence>
<dbReference type="GO" id="GO:0006955">
    <property type="term" value="P:immune response"/>
    <property type="evidence" value="ECO:0007669"/>
    <property type="project" value="TreeGrafter"/>
</dbReference>
<dbReference type="InterPro" id="IPR036179">
    <property type="entry name" value="Ig-like_dom_sf"/>
</dbReference>
<evidence type="ECO:0000256" key="3">
    <source>
        <dbReference type="ARBA" id="ARBA00022692"/>
    </source>
</evidence>